<dbReference type="InterPro" id="IPR002781">
    <property type="entry name" value="TM_pro_TauE-like"/>
</dbReference>
<dbReference type="PANTHER" id="PTHR43701">
    <property type="entry name" value="MEMBRANE TRANSPORTER PROTEIN MJ0441-RELATED"/>
    <property type="match status" value="1"/>
</dbReference>
<evidence type="ECO:0000313" key="8">
    <source>
        <dbReference type="Proteomes" id="UP000037267"/>
    </source>
</evidence>
<sequence length="117" mass="12560">MILFIIGILSGIVSGMGIGGGTILIPALSLFTNLNQHQSQGISLFVFIPTAIVALITHFFNKNIQLKTAAPIILSGIIGALIGSSLAVMVSDDLLRKMFGIFLFFMGLYEIFSKVKE</sequence>
<dbReference type="AlphaFoldDB" id="A0A0L0WCQ5"/>
<reference evidence="8" key="1">
    <citation type="submission" date="2015-07" db="EMBL/GenBank/DDBJ databases">
        <title>Draft genome sequence of the purine-degrading Gottschalkia purinilyticum DSM 1384 (formerly Clostridium purinilyticum).</title>
        <authorList>
            <person name="Poehlein A."/>
            <person name="Schiel-Bengelsdorf B."/>
            <person name="Bengelsdorf F.R."/>
            <person name="Daniel R."/>
            <person name="Duerre P."/>
        </authorList>
    </citation>
    <scope>NUCLEOTIDE SEQUENCE [LARGE SCALE GENOMIC DNA]</scope>
    <source>
        <strain evidence="8">DSM 1384</strain>
    </source>
</reference>
<evidence type="ECO:0000256" key="4">
    <source>
        <dbReference type="ARBA" id="ARBA00022989"/>
    </source>
</evidence>
<evidence type="ECO:0000256" key="5">
    <source>
        <dbReference type="ARBA" id="ARBA00023136"/>
    </source>
</evidence>
<dbReference type="OrthoDB" id="25340at2"/>
<accession>A0A0L0WCQ5</accession>
<evidence type="ECO:0000256" key="6">
    <source>
        <dbReference type="RuleBase" id="RU363041"/>
    </source>
</evidence>
<dbReference type="RefSeq" id="WP_050354253.1">
    <property type="nucleotide sequence ID" value="NZ_LGSS01000003.1"/>
</dbReference>
<feature type="transmembrane region" description="Helical" evidence="6">
    <location>
        <begin position="41"/>
        <end position="61"/>
    </location>
</feature>
<gene>
    <name evidence="7" type="ORF">CLPU_3c00260</name>
</gene>
<keyword evidence="8" id="KW-1185">Reference proteome</keyword>
<dbReference type="Proteomes" id="UP000037267">
    <property type="component" value="Unassembled WGS sequence"/>
</dbReference>
<feature type="transmembrane region" description="Helical" evidence="6">
    <location>
        <begin position="68"/>
        <end position="88"/>
    </location>
</feature>
<proteinExistence type="inferred from homology"/>
<evidence type="ECO:0000256" key="1">
    <source>
        <dbReference type="ARBA" id="ARBA00004141"/>
    </source>
</evidence>
<evidence type="ECO:0000256" key="3">
    <source>
        <dbReference type="ARBA" id="ARBA00022692"/>
    </source>
</evidence>
<comment type="similarity">
    <text evidence="2 6">Belongs to the 4-toluene sulfonate uptake permease (TSUP) (TC 2.A.102) family.</text>
</comment>
<organism evidence="7 8">
    <name type="scientific">Gottschalkia purinilytica</name>
    <name type="common">Clostridium purinilyticum</name>
    <dbReference type="NCBI Taxonomy" id="1503"/>
    <lineage>
        <taxon>Bacteria</taxon>
        <taxon>Bacillati</taxon>
        <taxon>Bacillota</taxon>
        <taxon>Tissierellia</taxon>
        <taxon>Tissierellales</taxon>
        <taxon>Gottschalkiaceae</taxon>
        <taxon>Gottschalkia</taxon>
    </lineage>
</organism>
<keyword evidence="4 6" id="KW-1133">Transmembrane helix</keyword>
<name>A0A0L0WCQ5_GOTPU</name>
<dbReference type="PANTHER" id="PTHR43701:SF2">
    <property type="entry name" value="MEMBRANE TRANSPORTER PROTEIN YJNA-RELATED"/>
    <property type="match status" value="1"/>
</dbReference>
<comment type="caution">
    <text evidence="7">The sequence shown here is derived from an EMBL/GenBank/DDBJ whole genome shotgun (WGS) entry which is preliminary data.</text>
</comment>
<comment type="subcellular location">
    <subcellularLocation>
        <location evidence="6">Cell membrane</location>
        <topology evidence="6">Multi-pass membrane protein</topology>
    </subcellularLocation>
    <subcellularLocation>
        <location evidence="1">Membrane</location>
        <topology evidence="1">Multi-pass membrane protein</topology>
    </subcellularLocation>
</comment>
<dbReference type="GO" id="GO:0005886">
    <property type="term" value="C:plasma membrane"/>
    <property type="evidence" value="ECO:0007669"/>
    <property type="project" value="UniProtKB-SubCell"/>
</dbReference>
<keyword evidence="5 6" id="KW-0472">Membrane</keyword>
<keyword evidence="3 6" id="KW-0812">Transmembrane</keyword>
<feature type="transmembrane region" description="Helical" evidence="6">
    <location>
        <begin position="94"/>
        <end position="112"/>
    </location>
</feature>
<dbReference type="PATRIC" id="fig|1503.3.peg.1886"/>
<dbReference type="STRING" id="1503.CLPU_3c00260"/>
<keyword evidence="6" id="KW-1003">Cell membrane</keyword>
<protein>
    <recommendedName>
        <fullName evidence="6">Probable membrane transporter protein</fullName>
    </recommendedName>
</protein>
<evidence type="ECO:0000256" key="2">
    <source>
        <dbReference type="ARBA" id="ARBA00009142"/>
    </source>
</evidence>
<dbReference type="EMBL" id="LGSS01000003">
    <property type="protein sequence ID" value="KNF09248.1"/>
    <property type="molecule type" value="Genomic_DNA"/>
</dbReference>
<dbReference type="InterPro" id="IPR051598">
    <property type="entry name" value="TSUP/Inactive_protease-like"/>
</dbReference>
<evidence type="ECO:0000313" key="7">
    <source>
        <dbReference type="EMBL" id="KNF09248.1"/>
    </source>
</evidence>
<dbReference type="Pfam" id="PF01925">
    <property type="entry name" value="TauE"/>
    <property type="match status" value="1"/>
</dbReference>